<evidence type="ECO:0000259" key="2">
    <source>
        <dbReference type="PROSITE" id="PS51208"/>
    </source>
</evidence>
<dbReference type="InterPro" id="IPR036709">
    <property type="entry name" value="Autotransporte_beta_dom_sf"/>
</dbReference>
<name>A0ABT2VBA1_9PSED</name>
<reference evidence="3" key="1">
    <citation type="journal article" date="2022" name="Microbiol. Spectr.">
        <title>An Nuclear Magnetic Resonance Fingerprint Matching Approach for the Identification and Structural Re-Evaluation of Pseudomonas Lipopeptides.</title>
        <authorList>
            <person name="De Roo V."/>
            <person name="Verleysen Y."/>
            <person name="Kovacs B."/>
            <person name="De Vleeschouwer M."/>
            <person name="Muangkaew P."/>
            <person name="Girard L."/>
            <person name="Hofte M."/>
            <person name="De Mot R."/>
            <person name="Madder A."/>
            <person name="Geudens N."/>
            <person name="Martins J.C."/>
        </authorList>
    </citation>
    <scope>NUCLEOTIDE SEQUENCE</scope>
    <source>
        <strain evidence="3">COR51</strain>
    </source>
</reference>
<dbReference type="Gene3D" id="2.40.128.130">
    <property type="entry name" value="Autotransporter beta-domain"/>
    <property type="match status" value="1"/>
</dbReference>
<reference evidence="3" key="3">
    <citation type="journal article" date="2023" name="mSystems">
        <title>Charting the Lipopeptidome of Nonpathogenic Pseudomonas.</title>
        <authorList>
            <person name="Cesa-Luna C."/>
            <person name="Geudens N."/>
            <person name="Girard L."/>
            <person name="De Roo V."/>
            <person name="Maklad H.R."/>
            <person name="Martins J.C."/>
            <person name="Hofte M."/>
            <person name="De Mot R."/>
        </authorList>
    </citation>
    <scope>NUCLEOTIDE SEQUENCE</scope>
    <source>
        <strain evidence="3">COR51</strain>
    </source>
</reference>
<dbReference type="InterPro" id="IPR012332">
    <property type="entry name" value="Autotransporter_pectin_lyase_C"/>
</dbReference>
<reference evidence="3" key="2">
    <citation type="submission" date="2022-09" db="EMBL/GenBank/DDBJ databases">
        <authorList>
            <person name="Cesa-Luna C."/>
            <person name="Girard L."/>
            <person name="Lood C."/>
            <person name="Hofte M."/>
            <person name="De Mot R."/>
        </authorList>
    </citation>
    <scope>NUCLEOTIDE SEQUENCE</scope>
    <source>
        <strain evidence="3">COR51</strain>
    </source>
</reference>
<dbReference type="SUPFAM" id="SSF51126">
    <property type="entry name" value="Pectin lyase-like"/>
    <property type="match status" value="1"/>
</dbReference>
<dbReference type="InterPro" id="IPR043990">
    <property type="entry name" value="AC_1"/>
</dbReference>
<dbReference type="EMBL" id="JAOSLA010000017">
    <property type="protein sequence ID" value="MCU7239009.1"/>
    <property type="molecule type" value="Genomic_DNA"/>
</dbReference>
<dbReference type="PANTHER" id="PTHR12338">
    <property type="entry name" value="AUTOTRANSPORTER"/>
    <property type="match status" value="1"/>
</dbReference>
<dbReference type="InterPro" id="IPR006315">
    <property type="entry name" value="OM_autotransptr_brl_dom"/>
</dbReference>
<dbReference type="SUPFAM" id="SSF103515">
    <property type="entry name" value="Autotransporter"/>
    <property type="match status" value="1"/>
</dbReference>
<organism evidence="3 4">
    <name type="scientific">Pseudomonas peradeniyensis</name>
    <dbReference type="NCBI Taxonomy" id="2745488"/>
    <lineage>
        <taxon>Bacteria</taxon>
        <taxon>Pseudomonadati</taxon>
        <taxon>Pseudomonadota</taxon>
        <taxon>Gammaproteobacteria</taxon>
        <taxon>Pseudomonadales</taxon>
        <taxon>Pseudomonadaceae</taxon>
        <taxon>Pseudomonas</taxon>
    </lineage>
</organism>
<proteinExistence type="predicted"/>
<dbReference type="Pfam" id="PF03797">
    <property type="entry name" value="Autotransporter"/>
    <property type="match status" value="1"/>
</dbReference>
<keyword evidence="4" id="KW-1185">Reference proteome</keyword>
<dbReference type="Pfam" id="PF18883">
    <property type="entry name" value="AC_1"/>
    <property type="match status" value="1"/>
</dbReference>
<feature type="chain" id="PRO_5046781608" evidence="1">
    <location>
        <begin position="30"/>
        <end position="741"/>
    </location>
</feature>
<comment type="caution">
    <text evidence="3">The sequence shown here is derived from an EMBL/GenBank/DDBJ whole genome shotgun (WGS) entry which is preliminary data.</text>
</comment>
<dbReference type="PROSITE" id="PS51208">
    <property type="entry name" value="AUTOTRANSPORTER"/>
    <property type="match status" value="1"/>
</dbReference>
<evidence type="ECO:0000313" key="4">
    <source>
        <dbReference type="Proteomes" id="UP001139994"/>
    </source>
</evidence>
<dbReference type="InterPro" id="IPR005546">
    <property type="entry name" value="Autotransporte_beta"/>
</dbReference>
<dbReference type="NCBIfam" id="TIGR01414">
    <property type="entry name" value="autotrans_barl"/>
    <property type="match status" value="1"/>
</dbReference>
<protein>
    <submittedName>
        <fullName evidence="3">Autotransporter outer membrane beta-barrel domain-containing protein</fullName>
    </submittedName>
</protein>
<sequence>MKKDLCLRARRPYRFACALLLGCTPLATAGVLEGRSEQATLEAGSPVESWQVSNGATLNMNAGSQADASDSSSGVAISLTQGGNLNATGATIRAAGRAIINNDSNVTLERTHVIATSDGTSALSGVALQMYGGTSTIGDESKLEGDLHAIAISSDSRGDNPGNQEATLNIANSTLISTTGSAIHVGKAFDSEPIAPIAHINLSDGTVVEAGNGNLLEVEDDASVFLTIKTSEIEGDIISADTATTHVALGENAILRGAMQGVDQLDVGGSGQWIVTADSSIDELLTNSGRITFQNDREGDKAGRILTVHGDYVGDGGSIEFNAKLEGDASVTDRLIIEGDTSGTTSVSVNNLGGSGAKTLNGIELITVGGASNGEFTQAGRIVAGAYDYQLVRGEGDNYGNWYLRNELIDPGNPDAPILIVRPEGGAYAANLYAMSTLFDASVGQRGGDTERADTLAADGRSTNLWMKHSDGHQRSTDSSGQLNTHVSRNATLFGADLAGGSTRAGGAWRTGVFAGYGNSHGNSTSQLTNHSASSQVKGYTTGVYGTWYADGNSEQGLYTDAVLQYSWFDAQVSGDDVATERYSAKGVSTSLEAGYVFSDRFDDGDAWFLQPKARVVWSGVTPDDHREDNGTVVSTQGSDTLSVSVGARASLKLNYTGDDTLVDSFKPFVETNWIHNSRQAGVSLDGVSVTQAGTRNIAEFKVGAEGRINRDLTISASLAQQVGSNDFSDTAASLALRLSF</sequence>
<dbReference type="Gene3D" id="2.160.20.20">
    <property type="match status" value="1"/>
</dbReference>
<dbReference type="CDD" id="cd01344">
    <property type="entry name" value="PL2_Passenger_AT"/>
    <property type="match status" value="1"/>
</dbReference>
<dbReference type="SMART" id="SM00869">
    <property type="entry name" value="Autotransporter"/>
    <property type="match status" value="1"/>
</dbReference>
<accession>A0ABT2VBA1</accession>
<evidence type="ECO:0000256" key="1">
    <source>
        <dbReference type="SAM" id="SignalP"/>
    </source>
</evidence>
<dbReference type="InterPro" id="IPR011050">
    <property type="entry name" value="Pectin_lyase_fold/virulence"/>
</dbReference>
<dbReference type="PANTHER" id="PTHR12338:SF5">
    <property type="entry name" value="ANTIGEN 43-RELATED"/>
    <property type="match status" value="1"/>
</dbReference>
<feature type="signal peptide" evidence="1">
    <location>
        <begin position="1"/>
        <end position="29"/>
    </location>
</feature>
<feature type="domain" description="Autotransporter" evidence="2">
    <location>
        <begin position="458"/>
        <end position="741"/>
    </location>
</feature>
<evidence type="ECO:0000313" key="3">
    <source>
        <dbReference type="EMBL" id="MCU7239009.1"/>
    </source>
</evidence>
<gene>
    <name evidence="3" type="ORF">OC929_13175</name>
</gene>
<dbReference type="Proteomes" id="UP001139994">
    <property type="component" value="Unassembled WGS sequence"/>
</dbReference>
<dbReference type="RefSeq" id="WP_262951587.1">
    <property type="nucleotide sequence ID" value="NZ_JAOSLA010000017.1"/>
</dbReference>
<keyword evidence="1" id="KW-0732">Signal</keyword>
<dbReference type="InterPro" id="IPR050909">
    <property type="entry name" value="Bact_Autotransporter_VF"/>
</dbReference>